<dbReference type="RefSeq" id="XP_033586026.1">
    <property type="nucleotide sequence ID" value="XM_033734657.1"/>
</dbReference>
<keyword evidence="2" id="KW-1185">Reference proteome</keyword>
<sequence>MHLRRFSSWTPEAIPLQPGFSTADLPSITPLQCTSLPRLNLSAKPTCSTGTIPFEPSHGHARDDGPPLLVINLLSNLPMLKFDGSNSRPDDDDLRNIL</sequence>
<reference evidence="1" key="1">
    <citation type="journal article" date="2020" name="Stud. Mycol.">
        <title>101 Dothideomycetes genomes: a test case for predicting lifestyles and emergence of pathogens.</title>
        <authorList>
            <person name="Haridas S."/>
            <person name="Albert R."/>
            <person name="Binder M."/>
            <person name="Bloem J."/>
            <person name="Labutti K."/>
            <person name="Salamov A."/>
            <person name="Andreopoulos B."/>
            <person name="Baker S."/>
            <person name="Barry K."/>
            <person name="Bills G."/>
            <person name="Bluhm B."/>
            <person name="Cannon C."/>
            <person name="Castanera R."/>
            <person name="Culley D."/>
            <person name="Daum C."/>
            <person name="Ezra D."/>
            <person name="Gonzalez J."/>
            <person name="Henrissat B."/>
            <person name="Kuo A."/>
            <person name="Liang C."/>
            <person name="Lipzen A."/>
            <person name="Lutzoni F."/>
            <person name="Magnuson J."/>
            <person name="Mondo S."/>
            <person name="Nolan M."/>
            <person name="Ohm R."/>
            <person name="Pangilinan J."/>
            <person name="Park H.-J."/>
            <person name="Ramirez L."/>
            <person name="Alfaro M."/>
            <person name="Sun H."/>
            <person name="Tritt A."/>
            <person name="Yoshinaga Y."/>
            <person name="Zwiers L.-H."/>
            <person name="Turgeon B."/>
            <person name="Goodwin S."/>
            <person name="Spatafora J."/>
            <person name="Crous P."/>
            <person name="Grigoriev I."/>
        </authorList>
    </citation>
    <scope>NUCLEOTIDE SEQUENCE</scope>
    <source>
        <strain evidence="1">CBS 113389</strain>
    </source>
</reference>
<name>A0A6A6PI38_9PEZI</name>
<accession>A0A6A6PI38</accession>
<dbReference type="AlphaFoldDB" id="A0A6A6PI38"/>
<dbReference type="EMBL" id="MU001641">
    <property type="protein sequence ID" value="KAF2479456.1"/>
    <property type="molecule type" value="Genomic_DNA"/>
</dbReference>
<evidence type="ECO:0000313" key="1">
    <source>
        <dbReference type="EMBL" id="KAF2479456.1"/>
    </source>
</evidence>
<organism evidence="1 2">
    <name type="scientific">Neohortaea acidophila</name>
    <dbReference type="NCBI Taxonomy" id="245834"/>
    <lineage>
        <taxon>Eukaryota</taxon>
        <taxon>Fungi</taxon>
        <taxon>Dikarya</taxon>
        <taxon>Ascomycota</taxon>
        <taxon>Pezizomycotina</taxon>
        <taxon>Dothideomycetes</taxon>
        <taxon>Dothideomycetidae</taxon>
        <taxon>Mycosphaerellales</taxon>
        <taxon>Teratosphaeriaceae</taxon>
        <taxon>Neohortaea</taxon>
    </lineage>
</organism>
<evidence type="ECO:0000313" key="2">
    <source>
        <dbReference type="Proteomes" id="UP000799767"/>
    </source>
</evidence>
<dbReference type="GeneID" id="54475659"/>
<protein>
    <submittedName>
        <fullName evidence="1">Uncharacterized protein</fullName>
    </submittedName>
</protein>
<gene>
    <name evidence="1" type="ORF">BDY17DRAFT_303901</name>
</gene>
<proteinExistence type="predicted"/>
<dbReference type="Proteomes" id="UP000799767">
    <property type="component" value="Unassembled WGS sequence"/>
</dbReference>